<name>A0AAN6Y782_9PEZI</name>
<organism evidence="2 3">
    <name type="scientific">Rhypophila decipiens</name>
    <dbReference type="NCBI Taxonomy" id="261697"/>
    <lineage>
        <taxon>Eukaryota</taxon>
        <taxon>Fungi</taxon>
        <taxon>Dikarya</taxon>
        <taxon>Ascomycota</taxon>
        <taxon>Pezizomycotina</taxon>
        <taxon>Sordariomycetes</taxon>
        <taxon>Sordariomycetidae</taxon>
        <taxon>Sordariales</taxon>
        <taxon>Naviculisporaceae</taxon>
        <taxon>Rhypophila</taxon>
    </lineage>
</organism>
<dbReference type="Proteomes" id="UP001301769">
    <property type="component" value="Unassembled WGS sequence"/>
</dbReference>
<reference evidence="2" key="2">
    <citation type="submission" date="2023-05" db="EMBL/GenBank/DDBJ databases">
        <authorList>
            <consortium name="Lawrence Berkeley National Laboratory"/>
            <person name="Steindorff A."/>
            <person name="Hensen N."/>
            <person name="Bonometti L."/>
            <person name="Westerberg I."/>
            <person name="Brannstrom I.O."/>
            <person name="Guillou S."/>
            <person name="Cros-Aarteil S."/>
            <person name="Calhoun S."/>
            <person name="Haridas S."/>
            <person name="Kuo A."/>
            <person name="Mondo S."/>
            <person name="Pangilinan J."/>
            <person name="Riley R."/>
            <person name="Labutti K."/>
            <person name="Andreopoulos B."/>
            <person name="Lipzen A."/>
            <person name="Chen C."/>
            <person name="Yanf M."/>
            <person name="Daum C."/>
            <person name="Ng V."/>
            <person name="Clum A."/>
            <person name="Ohm R."/>
            <person name="Martin F."/>
            <person name="Silar P."/>
            <person name="Natvig D."/>
            <person name="Lalanne C."/>
            <person name="Gautier V."/>
            <person name="Ament-Velasquez S.L."/>
            <person name="Kruys A."/>
            <person name="Hutchinson M.I."/>
            <person name="Powell A.J."/>
            <person name="Barry K."/>
            <person name="Miller A.N."/>
            <person name="Grigoriev I.V."/>
            <person name="Debuchy R."/>
            <person name="Gladieux P."/>
            <person name="Thoren M.H."/>
            <person name="Johannesson H."/>
        </authorList>
    </citation>
    <scope>NUCLEOTIDE SEQUENCE</scope>
    <source>
        <strain evidence="2">PSN293</strain>
    </source>
</reference>
<feature type="compositionally biased region" description="Basic and acidic residues" evidence="1">
    <location>
        <begin position="214"/>
        <end position="232"/>
    </location>
</feature>
<evidence type="ECO:0000313" key="3">
    <source>
        <dbReference type="Proteomes" id="UP001301769"/>
    </source>
</evidence>
<dbReference type="EMBL" id="MU858109">
    <property type="protein sequence ID" value="KAK4213433.1"/>
    <property type="molecule type" value="Genomic_DNA"/>
</dbReference>
<feature type="compositionally biased region" description="Basic residues" evidence="1">
    <location>
        <begin position="414"/>
        <end position="423"/>
    </location>
</feature>
<proteinExistence type="predicted"/>
<sequence>MRASHEEVIDAFDGVEVSGPVSGLGRLAKPLINKYHTSGFVSEFQSSGERVLLLPGADNTTGAPSTPTSTRRELERLECEMFDISKYRGETNHLSVLTWASDSHWGTITLFEVDLEESPGDNDNWATGNRRGRRRREQGVRIRPLAAMEDVPKGILVNMRIDRDIRKTVLEYSTSEGRYKWRSQVRPGPLYARILNDEYDGGNIYTKRGRRRERRDADGELEREYDHDVPDRRRCRRPSSLLRVDDIRTNSTGRSEYRTKSSSSRSRGRRAGGRAERDADTGIVATVPQLMALLHANRSMLEVASAVDGTETVKTDGGAVRRCIRMTEKPMGKRHAGRDVHVVVLMPNASPWADERIVWTDQDGELEELRQKVFWDVIGRGRSCSRASSKASSVFEGSSSPRPRDSRSVDGRGSGRRTGGRRS</sequence>
<evidence type="ECO:0000256" key="1">
    <source>
        <dbReference type="SAM" id="MobiDB-lite"/>
    </source>
</evidence>
<evidence type="ECO:0000313" key="2">
    <source>
        <dbReference type="EMBL" id="KAK4213433.1"/>
    </source>
</evidence>
<feature type="compositionally biased region" description="Low complexity" evidence="1">
    <location>
        <begin position="384"/>
        <end position="401"/>
    </location>
</feature>
<reference evidence="2" key="1">
    <citation type="journal article" date="2023" name="Mol. Phylogenet. Evol.">
        <title>Genome-scale phylogeny and comparative genomics of the fungal order Sordariales.</title>
        <authorList>
            <person name="Hensen N."/>
            <person name="Bonometti L."/>
            <person name="Westerberg I."/>
            <person name="Brannstrom I.O."/>
            <person name="Guillou S."/>
            <person name="Cros-Aarteil S."/>
            <person name="Calhoun S."/>
            <person name="Haridas S."/>
            <person name="Kuo A."/>
            <person name="Mondo S."/>
            <person name="Pangilinan J."/>
            <person name="Riley R."/>
            <person name="LaButti K."/>
            <person name="Andreopoulos B."/>
            <person name="Lipzen A."/>
            <person name="Chen C."/>
            <person name="Yan M."/>
            <person name="Daum C."/>
            <person name="Ng V."/>
            <person name="Clum A."/>
            <person name="Steindorff A."/>
            <person name="Ohm R.A."/>
            <person name="Martin F."/>
            <person name="Silar P."/>
            <person name="Natvig D.O."/>
            <person name="Lalanne C."/>
            <person name="Gautier V."/>
            <person name="Ament-Velasquez S.L."/>
            <person name="Kruys A."/>
            <person name="Hutchinson M.I."/>
            <person name="Powell A.J."/>
            <person name="Barry K."/>
            <person name="Miller A.N."/>
            <person name="Grigoriev I.V."/>
            <person name="Debuchy R."/>
            <person name="Gladieux P."/>
            <person name="Hiltunen Thoren M."/>
            <person name="Johannesson H."/>
        </authorList>
    </citation>
    <scope>NUCLEOTIDE SEQUENCE</scope>
    <source>
        <strain evidence="2">PSN293</strain>
    </source>
</reference>
<dbReference type="AlphaFoldDB" id="A0AAN6Y782"/>
<accession>A0AAN6Y782</accession>
<comment type="caution">
    <text evidence="2">The sequence shown here is derived from an EMBL/GenBank/DDBJ whole genome shotgun (WGS) entry which is preliminary data.</text>
</comment>
<feature type="region of interest" description="Disordered" evidence="1">
    <location>
        <begin position="384"/>
        <end position="423"/>
    </location>
</feature>
<feature type="region of interest" description="Disordered" evidence="1">
    <location>
        <begin position="209"/>
        <end position="280"/>
    </location>
</feature>
<keyword evidence="3" id="KW-1185">Reference proteome</keyword>
<feature type="non-terminal residue" evidence="2">
    <location>
        <position position="423"/>
    </location>
</feature>
<gene>
    <name evidence="2" type="ORF">QBC37DRAFT_344157</name>
</gene>
<protein>
    <submittedName>
        <fullName evidence="2">Uncharacterized protein</fullName>
    </submittedName>
</protein>